<dbReference type="GO" id="GO:0000139">
    <property type="term" value="C:Golgi membrane"/>
    <property type="evidence" value="ECO:0007669"/>
    <property type="project" value="GOC"/>
</dbReference>
<dbReference type="GO" id="GO:0005096">
    <property type="term" value="F:GTPase activator activity"/>
    <property type="evidence" value="ECO:0007669"/>
    <property type="project" value="UniProtKB-KW"/>
</dbReference>
<evidence type="ECO:0000256" key="4">
    <source>
        <dbReference type="ARBA" id="ARBA00022833"/>
    </source>
</evidence>
<keyword evidence="1" id="KW-0343">GTPase activation</keyword>
<dbReference type="Proteomes" id="UP001362999">
    <property type="component" value="Unassembled WGS sequence"/>
</dbReference>
<reference evidence="7 8" key="1">
    <citation type="journal article" date="2024" name="J Genomics">
        <title>Draft genome sequencing and assembly of Favolaschia claudopus CIRM-BRFM 2984 isolated from oak limbs.</title>
        <authorList>
            <person name="Navarro D."/>
            <person name="Drula E."/>
            <person name="Chaduli D."/>
            <person name="Cazenave R."/>
            <person name="Ahrendt S."/>
            <person name="Wang J."/>
            <person name="Lipzen A."/>
            <person name="Daum C."/>
            <person name="Barry K."/>
            <person name="Grigoriev I.V."/>
            <person name="Favel A."/>
            <person name="Rosso M.N."/>
            <person name="Martin F."/>
        </authorList>
    </citation>
    <scope>NUCLEOTIDE SEQUENCE [LARGE SCALE GENOMIC DNA]</scope>
    <source>
        <strain evidence="7 8">CIRM-BRFM 2984</strain>
    </source>
</reference>
<feature type="domain" description="Arf-GAP" evidence="6">
    <location>
        <begin position="11"/>
        <end position="77"/>
    </location>
</feature>
<dbReference type="PROSITE" id="PS50115">
    <property type="entry name" value="ARFGAP"/>
    <property type="match status" value="1"/>
</dbReference>
<dbReference type="PANTHER" id="PTHR45686:SF4">
    <property type="entry name" value="ADP-RIBOSYLATION FACTOR GTPASE ACTIVATING PROTEIN 3, ISOFORM H"/>
    <property type="match status" value="1"/>
</dbReference>
<evidence type="ECO:0000313" key="7">
    <source>
        <dbReference type="EMBL" id="KAK7055729.1"/>
    </source>
</evidence>
<dbReference type="GO" id="GO:0008270">
    <property type="term" value="F:zinc ion binding"/>
    <property type="evidence" value="ECO:0007669"/>
    <property type="project" value="UniProtKB-KW"/>
</dbReference>
<dbReference type="Pfam" id="PF01412">
    <property type="entry name" value="ArfGap"/>
    <property type="match status" value="1"/>
</dbReference>
<dbReference type="AlphaFoldDB" id="A0AAW0DVJ4"/>
<comment type="caution">
    <text evidence="7">The sequence shown here is derived from an EMBL/GenBank/DDBJ whole genome shotgun (WGS) entry which is preliminary data.</text>
</comment>
<keyword evidence="2" id="KW-0479">Metal-binding</keyword>
<evidence type="ECO:0000256" key="2">
    <source>
        <dbReference type="ARBA" id="ARBA00022723"/>
    </source>
</evidence>
<name>A0AAW0DVJ4_9AGAR</name>
<keyword evidence="4" id="KW-0862">Zinc</keyword>
<evidence type="ECO:0000256" key="3">
    <source>
        <dbReference type="ARBA" id="ARBA00022771"/>
    </source>
</evidence>
<proteinExistence type="predicted"/>
<evidence type="ECO:0000256" key="1">
    <source>
        <dbReference type="ARBA" id="ARBA00022468"/>
    </source>
</evidence>
<keyword evidence="8" id="KW-1185">Reference proteome</keyword>
<keyword evidence="3 5" id="KW-0863">Zinc-finger</keyword>
<organism evidence="7 8">
    <name type="scientific">Favolaschia claudopus</name>
    <dbReference type="NCBI Taxonomy" id="2862362"/>
    <lineage>
        <taxon>Eukaryota</taxon>
        <taxon>Fungi</taxon>
        <taxon>Dikarya</taxon>
        <taxon>Basidiomycota</taxon>
        <taxon>Agaricomycotina</taxon>
        <taxon>Agaricomycetes</taxon>
        <taxon>Agaricomycetidae</taxon>
        <taxon>Agaricales</taxon>
        <taxon>Marasmiineae</taxon>
        <taxon>Mycenaceae</taxon>
        <taxon>Favolaschia</taxon>
    </lineage>
</organism>
<dbReference type="GO" id="GO:0048205">
    <property type="term" value="P:COPI coating of Golgi vesicle"/>
    <property type="evidence" value="ECO:0007669"/>
    <property type="project" value="TreeGrafter"/>
</dbReference>
<dbReference type="InterPro" id="IPR037278">
    <property type="entry name" value="ARFGAP/RecO"/>
</dbReference>
<dbReference type="Gene3D" id="1.10.220.150">
    <property type="entry name" value="Arf GTPase activating protein"/>
    <property type="match status" value="1"/>
</dbReference>
<accession>A0AAW0DVJ4</accession>
<dbReference type="PANTHER" id="PTHR45686">
    <property type="entry name" value="ADP-RIBOSYLATION FACTOR GTPASE ACTIVATING PROTEIN 3, ISOFORM H-RELATED"/>
    <property type="match status" value="1"/>
</dbReference>
<protein>
    <submittedName>
        <fullName evidence="7">Zinc finger GLO3</fullName>
    </submittedName>
</protein>
<gene>
    <name evidence="7" type="ORF">R3P38DRAFT_2848754</name>
</gene>
<evidence type="ECO:0000313" key="8">
    <source>
        <dbReference type="Proteomes" id="UP001362999"/>
    </source>
</evidence>
<evidence type="ECO:0000259" key="6">
    <source>
        <dbReference type="PROSITE" id="PS50115"/>
    </source>
</evidence>
<dbReference type="InterPro" id="IPR038508">
    <property type="entry name" value="ArfGAP_dom_sf"/>
</dbReference>
<dbReference type="SUPFAM" id="SSF57863">
    <property type="entry name" value="ArfGap/RecO-like zinc finger"/>
    <property type="match status" value="1"/>
</dbReference>
<sequence length="77" mass="8376">MSGQAFKPDIDRIFAVLRVPNDNKTCIDRGALNPTPSVTNAVYLSLGCSTLHRNMGTHITFVRPTNLDSWSPSSCAP</sequence>
<dbReference type="InterPro" id="IPR001164">
    <property type="entry name" value="ArfGAP_dom"/>
</dbReference>
<dbReference type="EMBL" id="JAWWNJ010000005">
    <property type="protein sequence ID" value="KAK7055729.1"/>
    <property type="molecule type" value="Genomic_DNA"/>
</dbReference>
<evidence type="ECO:0000256" key="5">
    <source>
        <dbReference type="PROSITE-ProRule" id="PRU00288"/>
    </source>
</evidence>